<dbReference type="Pfam" id="PF13302">
    <property type="entry name" value="Acetyltransf_3"/>
    <property type="match status" value="1"/>
</dbReference>
<dbReference type="GO" id="GO:0004145">
    <property type="term" value="F:diamine N-acetyltransferase activity"/>
    <property type="evidence" value="ECO:0007669"/>
    <property type="project" value="UniProtKB-EC"/>
</dbReference>
<dbReference type="PROSITE" id="PS51186">
    <property type="entry name" value="GNAT"/>
    <property type="match status" value="1"/>
</dbReference>
<dbReference type="AlphaFoldDB" id="A0A3S4E261"/>
<dbReference type="EMBL" id="LR134117">
    <property type="protein sequence ID" value="VDZ60010.1"/>
    <property type="molecule type" value="Genomic_DNA"/>
</dbReference>
<gene>
    <name evidence="2" type="primary">speG_3</name>
    <name evidence="2" type="ORF">NCTC11214_03272</name>
</gene>
<dbReference type="Proteomes" id="UP000281391">
    <property type="component" value="Chromosome"/>
</dbReference>
<dbReference type="Gene3D" id="3.40.630.30">
    <property type="match status" value="1"/>
</dbReference>
<evidence type="ECO:0000313" key="2">
    <source>
        <dbReference type="EMBL" id="VDZ60010.1"/>
    </source>
</evidence>
<evidence type="ECO:0000259" key="1">
    <source>
        <dbReference type="PROSITE" id="PS51186"/>
    </source>
</evidence>
<dbReference type="InterPro" id="IPR051531">
    <property type="entry name" value="N-acetyltransferase"/>
</dbReference>
<accession>A0A3S4E261</accession>
<dbReference type="PANTHER" id="PTHR43792">
    <property type="entry name" value="GNAT FAMILY, PUTATIVE (AFU_ORTHOLOGUE AFUA_3G00765)-RELATED-RELATED"/>
    <property type="match status" value="1"/>
</dbReference>
<dbReference type="PANTHER" id="PTHR43792:SF1">
    <property type="entry name" value="N-ACETYLTRANSFERASE DOMAIN-CONTAINING PROTEIN"/>
    <property type="match status" value="1"/>
</dbReference>
<dbReference type="RefSeq" id="WP_039991864.1">
    <property type="nucleotide sequence ID" value="NZ_JAQMZQ010000006.1"/>
</dbReference>
<evidence type="ECO:0000313" key="3">
    <source>
        <dbReference type="Proteomes" id="UP000281391"/>
    </source>
</evidence>
<keyword evidence="2" id="KW-0012">Acyltransferase</keyword>
<proteinExistence type="predicted"/>
<keyword evidence="2" id="KW-0808">Transferase</keyword>
<dbReference type="EC" id="2.3.1.57" evidence="2"/>
<feature type="domain" description="N-acetyltransferase" evidence="1">
    <location>
        <begin position="8"/>
        <end position="167"/>
    </location>
</feature>
<dbReference type="SUPFAM" id="SSF55729">
    <property type="entry name" value="Acyl-CoA N-acyltransferases (Nat)"/>
    <property type="match status" value="1"/>
</dbReference>
<dbReference type="KEGG" id="sof:NCTC11214_03272"/>
<protein>
    <submittedName>
        <fullName evidence="2">Spermidine N(1)-acetyltransferase</fullName>
        <ecNumber evidence="2">2.3.1.57</ecNumber>
    </submittedName>
</protein>
<organism evidence="2 3">
    <name type="scientific">Serratia odorifera</name>
    <dbReference type="NCBI Taxonomy" id="618"/>
    <lineage>
        <taxon>Bacteria</taxon>
        <taxon>Pseudomonadati</taxon>
        <taxon>Pseudomonadota</taxon>
        <taxon>Gammaproteobacteria</taxon>
        <taxon>Enterobacterales</taxon>
        <taxon>Yersiniaceae</taxon>
        <taxon>Serratia</taxon>
    </lineage>
</organism>
<name>A0A3S4E261_SEROD</name>
<sequence>MKLETERLTLHSLTEEDWPLFLQLYRDPQVIRYLADPLDEAEIHARFAGRLPAWNKHSQHWLCLVMREKASGAALGLTGFRAEWLPFQQAEVGFASLPAGQGKGYGKESLRKLMDFAFNACGFHKLNATVTEGNMASRRLLESCGFQLEGTLRDNFRLAGQWYNDWQLGLLASEYAVAKK</sequence>
<reference evidence="2 3" key="1">
    <citation type="submission" date="2018-12" db="EMBL/GenBank/DDBJ databases">
        <authorList>
            <consortium name="Pathogen Informatics"/>
        </authorList>
    </citation>
    <scope>NUCLEOTIDE SEQUENCE [LARGE SCALE GENOMIC DNA]</scope>
    <source>
        <strain evidence="2 3">NCTC11214</strain>
    </source>
</reference>
<dbReference type="InterPro" id="IPR000182">
    <property type="entry name" value="GNAT_dom"/>
</dbReference>
<dbReference type="InterPro" id="IPR016181">
    <property type="entry name" value="Acyl_CoA_acyltransferase"/>
</dbReference>